<dbReference type="STRING" id="1122240.GCA_000620105_02344"/>
<sequence>MTRFLLTLSAVTLAVLGIASAAHAAGQEVRIGFAGPLTGPSGRIGKDLENGARLAIDDANRARPVIGGRAVTFTLVPEDDQSDPRTAVTVAQRLVDAGVVGVVGHWNTGTSIPASRIYRDAGIPEIAPASTGHQYTRQGYATAFRAMGHDDVGGSHTGRYAVQALKAGRIVVIDDRTSFGAGLADQFIKGVQAAGGHVLGREYVNDKTTDFSAVLTSVKGKKADLVFFGGLDAQAAPIARRMKQLGIQATLLGAGGFVSQTFLKLAGPDGEGVTALEPGLPVARMPGGKAFETAYRARFNTPIELHAPFAYDATRTLIAAMKAANSTEPAKYLPALKKVNYAGVTGRIAFDREGNLLDPAFTLYQVRNGAWVPVSTVGGARTAAR</sequence>
<keyword evidence="3 5" id="KW-0732">Signal</keyword>
<gene>
    <name evidence="7" type="ORF">DAI18_16775</name>
</gene>
<organism evidence="7 8">
    <name type="scientific">Microvirgula aerodenitrificans</name>
    <dbReference type="NCBI Taxonomy" id="57480"/>
    <lineage>
        <taxon>Bacteria</taxon>
        <taxon>Pseudomonadati</taxon>
        <taxon>Pseudomonadota</taxon>
        <taxon>Betaproteobacteria</taxon>
        <taxon>Neisseriales</taxon>
        <taxon>Aquaspirillaceae</taxon>
        <taxon>Microvirgula</taxon>
    </lineage>
</organism>
<dbReference type="OrthoDB" id="9783240at2"/>
<name>A0A2S0PDR6_9NEIS</name>
<evidence type="ECO:0000313" key="7">
    <source>
        <dbReference type="EMBL" id="AVY95516.1"/>
    </source>
</evidence>
<dbReference type="PANTHER" id="PTHR47151:SF2">
    <property type="entry name" value="AMINO ACID BINDING PROTEIN"/>
    <property type="match status" value="1"/>
</dbReference>
<evidence type="ECO:0000256" key="2">
    <source>
        <dbReference type="ARBA" id="ARBA00022448"/>
    </source>
</evidence>
<evidence type="ECO:0000259" key="6">
    <source>
        <dbReference type="Pfam" id="PF13458"/>
    </source>
</evidence>
<evidence type="ECO:0000256" key="1">
    <source>
        <dbReference type="ARBA" id="ARBA00010062"/>
    </source>
</evidence>
<dbReference type="EMBL" id="CP028519">
    <property type="protein sequence ID" value="AVY95516.1"/>
    <property type="molecule type" value="Genomic_DNA"/>
</dbReference>
<accession>A0A2S0PDR6</accession>
<keyword evidence="2" id="KW-0813">Transport</keyword>
<feature type="chain" id="PRO_5015682903" evidence="5">
    <location>
        <begin position="25"/>
        <end position="385"/>
    </location>
</feature>
<feature type="domain" description="Leucine-binding protein" evidence="6">
    <location>
        <begin position="28"/>
        <end position="369"/>
    </location>
</feature>
<dbReference type="KEGG" id="maer:DAI18_16775"/>
<dbReference type="InterPro" id="IPR028082">
    <property type="entry name" value="Peripla_BP_I"/>
</dbReference>
<dbReference type="RefSeq" id="WP_107889976.1">
    <property type="nucleotide sequence ID" value="NZ_CP028519.1"/>
</dbReference>
<dbReference type="InterPro" id="IPR000709">
    <property type="entry name" value="Leu_Ile_Val-bd"/>
</dbReference>
<dbReference type="PANTHER" id="PTHR47151">
    <property type="entry name" value="LEU/ILE/VAL-BINDING ABC TRANSPORTER SUBUNIT"/>
    <property type="match status" value="1"/>
</dbReference>
<evidence type="ECO:0000256" key="4">
    <source>
        <dbReference type="ARBA" id="ARBA00022970"/>
    </source>
</evidence>
<dbReference type="AlphaFoldDB" id="A0A2S0PDR6"/>
<dbReference type="PRINTS" id="PR00337">
    <property type="entry name" value="LEUILEVALBP"/>
</dbReference>
<reference evidence="7 8" key="1">
    <citation type="submission" date="2018-04" db="EMBL/GenBank/DDBJ databases">
        <title>Denitrifier Microvirgula.</title>
        <authorList>
            <person name="Anderson E."/>
            <person name="Jang J."/>
            <person name="Ishii S."/>
        </authorList>
    </citation>
    <scope>NUCLEOTIDE SEQUENCE [LARGE SCALE GENOMIC DNA]</scope>
    <source>
        <strain evidence="7 8">BE2.4</strain>
    </source>
</reference>
<feature type="signal peptide" evidence="5">
    <location>
        <begin position="1"/>
        <end position="24"/>
    </location>
</feature>
<dbReference type="GO" id="GO:0006865">
    <property type="term" value="P:amino acid transport"/>
    <property type="evidence" value="ECO:0007669"/>
    <property type="project" value="UniProtKB-KW"/>
</dbReference>
<keyword evidence="8" id="KW-1185">Reference proteome</keyword>
<dbReference type="InterPro" id="IPR028081">
    <property type="entry name" value="Leu-bd"/>
</dbReference>
<dbReference type="Proteomes" id="UP000244173">
    <property type="component" value="Chromosome"/>
</dbReference>
<dbReference type="Gene3D" id="3.40.50.2300">
    <property type="match status" value="2"/>
</dbReference>
<keyword evidence="4" id="KW-0029">Amino-acid transport</keyword>
<evidence type="ECO:0000256" key="3">
    <source>
        <dbReference type="ARBA" id="ARBA00022729"/>
    </source>
</evidence>
<comment type="similarity">
    <text evidence="1">Belongs to the leucine-binding protein family.</text>
</comment>
<evidence type="ECO:0000256" key="5">
    <source>
        <dbReference type="SAM" id="SignalP"/>
    </source>
</evidence>
<proteinExistence type="inferred from homology"/>
<dbReference type="CDD" id="cd06342">
    <property type="entry name" value="PBP1_ABC_LIVBP-like"/>
    <property type="match status" value="1"/>
</dbReference>
<dbReference type="Pfam" id="PF13458">
    <property type="entry name" value="Peripla_BP_6"/>
    <property type="match status" value="1"/>
</dbReference>
<protein>
    <submittedName>
        <fullName evidence="7">Branched chain amino acid ABC transporter substrate-binding protein</fullName>
    </submittedName>
</protein>
<dbReference type="SUPFAM" id="SSF53822">
    <property type="entry name" value="Periplasmic binding protein-like I"/>
    <property type="match status" value="1"/>
</dbReference>
<evidence type="ECO:0000313" key="8">
    <source>
        <dbReference type="Proteomes" id="UP000244173"/>
    </source>
</evidence>